<evidence type="ECO:0008006" key="4">
    <source>
        <dbReference type="Google" id="ProtNLM"/>
    </source>
</evidence>
<organism evidence="2 3">
    <name type="scientific">Pseudochryseolinea flava</name>
    <dbReference type="NCBI Taxonomy" id="2059302"/>
    <lineage>
        <taxon>Bacteria</taxon>
        <taxon>Pseudomonadati</taxon>
        <taxon>Bacteroidota</taxon>
        <taxon>Cytophagia</taxon>
        <taxon>Cytophagales</taxon>
        <taxon>Fulvivirgaceae</taxon>
        <taxon>Pseudochryseolinea</taxon>
    </lineage>
</organism>
<comment type="caution">
    <text evidence="2">The sequence shown here is derived from an EMBL/GenBank/DDBJ whole genome shotgun (WGS) entry which is preliminary data.</text>
</comment>
<dbReference type="EMBL" id="QMFY01000031">
    <property type="protein sequence ID" value="RAV97657.1"/>
    <property type="molecule type" value="Genomic_DNA"/>
</dbReference>
<name>A0A364XTH2_9BACT</name>
<proteinExistence type="predicted"/>
<reference evidence="2 3" key="1">
    <citation type="submission" date="2018-06" db="EMBL/GenBank/DDBJ databases">
        <title>Chryseolinea flavus sp. nov., a member of the phylum Bacteroidetes isolated from soil.</title>
        <authorList>
            <person name="Li Y."/>
            <person name="Wang J."/>
        </authorList>
    </citation>
    <scope>NUCLEOTIDE SEQUENCE [LARGE SCALE GENOMIC DNA]</scope>
    <source>
        <strain evidence="2 3">SDU1-6</strain>
    </source>
</reference>
<dbReference type="RefSeq" id="WP_112750128.1">
    <property type="nucleotide sequence ID" value="NZ_QMFY01000031.1"/>
</dbReference>
<dbReference type="OrthoDB" id="1098580at2"/>
<dbReference type="Proteomes" id="UP000251889">
    <property type="component" value="Unassembled WGS sequence"/>
</dbReference>
<accession>A0A364XTH2</accession>
<feature type="chain" id="PRO_5016604473" description="Outer membrane protein beta-barrel domain-containing protein" evidence="1">
    <location>
        <begin position="21"/>
        <end position="186"/>
    </location>
</feature>
<dbReference type="AlphaFoldDB" id="A0A364XTH2"/>
<feature type="signal peptide" evidence="1">
    <location>
        <begin position="1"/>
        <end position="20"/>
    </location>
</feature>
<evidence type="ECO:0000256" key="1">
    <source>
        <dbReference type="SAM" id="SignalP"/>
    </source>
</evidence>
<evidence type="ECO:0000313" key="2">
    <source>
        <dbReference type="EMBL" id="RAV97657.1"/>
    </source>
</evidence>
<sequence>MKRFLLFVILLAAASIQANAQWGEDEMDETAPWKERIFTGGGLGASFQKGYSFVSVSPLIGYKITPKLAAGLQFQYRYTKYNVGSFKFSANDYGISPFLRWNFYGPLFLHTEYEYLNYTSMDLDGSKVRKGYNSFFAGGGFFQPLGRNAGFFLLALYNFSYRDPQPNELSPYDSPLVIRAGVTAGF</sequence>
<keyword evidence="3" id="KW-1185">Reference proteome</keyword>
<keyword evidence="1" id="KW-0732">Signal</keyword>
<evidence type="ECO:0000313" key="3">
    <source>
        <dbReference type="Proteomes" id="UP000251889"/>
    </source>
</evidence>
<protein>
    <recommendedName>
        <fullName evidence="4">Outer membrane protein beta-barrel domain-containing protein</fullName>
    </recommendedName>
</protein>
<gene>
    <name evidence="2" type="ORF">DQQ10_27290</name>
</gene>